<dbReference type="PANTHER" id="PTHR37549:SF1">
    <property type="entry name" value="LIPOPROTEIN LPRI"/>
    <property type="match status" value="1"/>
</dbReference>
<keyword evidence="4" id="KW-1185">Reference proteome</keyword>
<protein>
    <recommendedName>
        <fullName evidence="2">Lysozyme inhibitor LprI-like N-terminal domain-containing protein</fullName>
    </recommendedName>
</protein>
<proteinExistence type="predicted"/>
<name>I4VKL5_9GAMM</name>
<dbReference type="InterPro" id="IPR052755">
    <property type="entry name" value="Lysozyme_Inhibitor_LprI"/>
</dbReference>
<evidence type="ECO:0000259" key="2">
    <source>
        <dbReference type="Pfam" id="PF07007"/>
    </source>
</evidence>
<accession>I4VKL5</accession>
<dbReference type="PANTHER" id="PTHR37549">
    <property type="entry name" value="LIPOPROTEIN LPRI"/>
    <property type="match status" value="1"/>
</dbReference>
<dbReference type="EMBL" id="AJXU01000068">
    <property type="protein sequence ID" value="EIL87756.1"/>
    <property type="molecule type" value="Genomic_DNA"/>
</dbReference>
<dbReference type="STRING" id="1163408.UU9_14745"/>
<dbReference type="Gene3D" id="1.20.1270.180">
    <property type="match status" value="1"/>
</dbReference>
<evidence type="ECO:0000313" key="3">
    <source>
        <dbReference type="EMBL" id="EIL87756.1"/>
    </source>
</evidence>
<dbReference type="GO" id="GO:0005576">
    <property type="term" value="C:extracellular region"/>
    <property type="evidence" value="ECO:0007669"/>
    <property type="project" value="TreeGrafter"/>
</dbReference>
<evidence type="ECO:0000256" key="1">
    <source>
        <dbReference type="SAM" id="SignalP"/>
    </source>
</evidence>
<organism evidence="3 4">
    <name type="scientific">Rhodanobacter fulvus Jip2</name>
    <dbReference type="NCBI Taxonomy" id="1163408"/>
    <lineage>
        <taxon>Bacteria</taxon>
        <taxon>Pseudomonadati</taxon>
        <taxon>Pseudomonadota</taxon>
        <taxon>Gammaproteobacteria</taxon>
        <taxon>Lysobacterales</taxon>
        <taxon>Rhodanobacteraceae</taxon>
        <taxon>Rhodanobacter</taxon>
    </lineage>
</organism>
<feature type="chain" id="PRO_5003695925" description="Lysozyme inhibitor LprI-like N-terminal domain-containing protein" evidence="1">
    <location>
        <begin position="32"/>
        <end position="255"/>
    </location>
</feature>
<gene>
    <name evidence="3" type="ORF">UU9_14745</name>
</gene>
<keyword evidence="1" id="KW-0732">Signal</keyword>
<dbReference type="InterPro" id="IPR009739">
    <property type="entry name" value="LprI-like_N"/>
</dbReference>
<dbReference type="eggNOG" id="COG4461">
    <property type="taxonomic scope" value="Bacteria"/>
</dbReference>
<reference evidence="3 4" key="1">
    <citation type="journal article" date="2012" name="J. Bacteriol.">
        <title>Genome sequences for six rhodanobacter strains, isolated from soils and the terrestrial subsurface, with variable denitrification capabilities.</title>
        <authorList>
            <person name="Kostka J.E."/>
            <person name="Green S.J."/>
            <person name="Rishishwar L."/>
            <person name="Prakash O."/>
            <person name="Katz L.S."/>
            <person name="Marino-Ramirez L."/>
            <person name="Jordan I.K."/>
            <person name="Munk C."/>
            <person name="Ivanova N."/>
            <person name="Mikhailova N."/>
            <person name="Watson D.B."/>
            <person name="Brown S.D."/>
            <person name="Palumbo A.V."/>
            <person name="Brooks S.C."/>
        </authorList>
    </citation>
    <scope>NUCLEOTIDE SEQUENCE [LARGE SCALE GENOMIC DNA]</scope>
    <source>
        <strain evidence="4">Jip2T</strain>
    </source>
</reference>
<dbReference type="Proteomes" id="UP000004210">
    <property type="component" value="Unassembled WGS sequence"/>
</dbReference>
<comment type="caution">
    <text evidence="3">The sequence shown here is derived from an EMBL/GenBank/DDBJ whole genome shotgun (WGS) entry which is preliminary data.</text>
</comment>
<dbReference type="Pfam" id="PF07007">
    <property type="entry name" value="LprI"/>
    <property type="match status" value="1"/>
</dbReference>
<evidence type="ECO:0000313" key="4">
    <source>
        <dbReference type="Proteomes" id="UP000004210"/>
    </source>
</evidence>
<feature type="domain" description="Lysozyme inhibitor LprI-like N-terminal" evidence="2">
    <location>
        <begin position="51"/>
        <end position="118"/>
    </location>
</feature>
<sequence length="255" mass="27581">MLQRRRDGLCAASLVALLGMCTALFASATHAAEANPRTGTPPSAASFDCGGAMNAMEKLICSDFQVSVLDGELQQAYKTALASTGASGKKALAEEQRNWIRYARSTCLDTTCLREVYTHRIAVLARNEKYIGNDEPYCTKPSGYQGNVQCGVSVQFHRDPNGHVESFNQSLVEKKLSGRIIACHRLMSLWEGTHIGPGRGEQSVGAYCTRQDGAQRQNVVVCSDDMMGDFQVHPVFAGEMSDAHLIDFAYGCSGG</sequence>
<dbReference type="AlphaFoldDB" id="I4VKL5"/>
<feature type="signal peptide" evidence="1">
    <location>
        <begin position="1"/>
        <end position="31"/>
    </location>
</feature>